<dbReference type="PANTHER" id="PTHR13504:SF38">
    <property type="entry name" value="FIDO DOMAIN-CONTAINING PROTEIN"/>
    <property type="match status" value="1"/>
</dbReference>
<evidence type="ECO:0000259" key="1">
    <source>
        <dbReference type="PROSITE" id="PS51459"/>
    </source>
</evidence>
<dbReference type="InterPro" id="IPR036597">
    <property type="entry name" value="Fido-like_dom_sf"/>
</dbReference>
<dbReference type="Proteomes" id="UP000680185">
    <property type="component" value="Unassembled WGS sequence"/>
</dbReference>
<dbReference type="Pfam" id="PF02661">
    <property type="entry name" value="Fic"/>
    <property type="match status" value="1"/>
</dbReference>
<evidence type="ECO:0000313" key="2">
    <source>
        <dbReference type="EMBL" id="MBS3058415.1"/>
    </source>
</evidence>
<evidence type="ECO:0000313" key="3">
    <source>
        <dbReference type="Proteomes" id="UP000680185"/>
    </source>
</evidence>
<proteinExistence type="predicted"/>
<name>A0A8T4L433_9ARCH</name>
<protein>
    <submittedName>
        <fullName evidence="2">Fic family protein</fullName>
    </submittedName>
</protein>
<gene>
    <name evidence="2" type="ORF">J4478_03350</name>
</gene>
<sequence length="304" mass="35027">MFVSKRKISGNYYFYLEKKIGKKRITVSLGRKEQASSKIESAFNELIQKTVLENLKLSQKKYKTGILSMTEQLALERLKIDYELLKDFFPQGFESFKEDEFVRYAQGSASVEGNSLSLQEAALVLQKGITVAGKEVDEIKEMENMKLAAEASKNIKEITEKNVKKVHAAIMKGFDDKTPGEYRTGPMFITASEVKPPSAGKVKKEMSKLLEWVEKNSPKIHPVELASEFHARFEEIHPFNDGNGRTGREILNTMLRITEYSRVIINLENRQSYIALLERVQVSKEYSKFSKFIYWNLRFPERKV</sequence>
<reference evidence="2" key="2">
    <citation type="submission" date="2021-05" db="EMBL/GenBank/DDBJ databases">
        <title>Protein family content uncovers lineage relationships and bacterial pathway maintenance mechanisms in DPANN archaea.</title>
        <authorList>
            <person name="Castelle C.J."/>
            <person name="Meheust R."/>
            <person name="Jaffe A.L."/>
            <person name="Seitz K."/>
            <person name="Gong X."/>
            <person name="Baker B.J."/>
            <person name="Banfield J.F."/>
        </authorList>
    </citation>
    <scope>NUCLEOTIDE SEQUENCE</scope>
    <source>
        <strain evidence="2">RIFCSPLOWO2_01_FULL_43_13</strain>
    </source>
</reference>
<dbReference type="PANTHER" id="PTHR13504">
    <property type="entry name" value="FIDO DOMAIN-CONTAINING PROTEIN DDB_G0283145"/>
    <property type="match status" value="1"/>
</dbReference>
<dbReference type="InterPro" id="IPR040198">
    <property type="entry name" value="Fido_containing"/>
</dbReference>
<dbReference type="InterPro" id="IPR003812">
    <property type="entry name" value="Fido"/>
</dbReference>
<dbReference type="Gene3D" id="1.10.3290.10">
    <property type="entry name" value="Fido-like domain"/>
    <property type="match status" value="1"/>
</dbReference>
<dbReference type="AlphaFoldDB" id="A0A8T4L433"/>
<dbReference type="EMBL" id="JAGVWB010000023">
    <property type="protein sequence ID" value="MBS3058415.1"/>
    <property type="molecule type" value="Genomic_DNA"/>
</dbReference>
<dbReference type="PROSITE" id="PS51459">
    <property type="entry name" value="FIDO"/>
    <property type="match status" value="1"/>
</dbReference>
<comment type="caution">
    <text evidence="2">The sequence shown here is derived from an EMBL/GenBank/DDBJ whole genome shotgun (WGS) entry which is preliminary data.</text>
</comment>
<organism evidence="2 3">
    <name type="scientific">Candidatus Iainarchaeum sp</name>
    <dbReference type="NCBI Taxonomy" id="3101447"/>
    <lineage>
        <taxon>Archaea</taxon>
        <taxon>Candidatus Iainarchaeota</taxon>
        <taxon>Candidatus Iainarchaeia</taxon>
        <taxon>Candidatus Iainarchaeales</taxon>
        <taxon>Candidatus Iainarchaeaceae</taxon>
        <taxon>Candidatus Iainarchaeum</taxon>
    </lineage>
</organism>
<accession>A0A8T4L433</accession>
<reference evidence="2" key="1">
    <citation type="submission" date="2021-03" db="EMBL/GenBank/DDBJ databases">
        <authorList>
            <person name="Jaffe A."/>
        </authorList>
    </citation>
    <scope>NUCLEOTIDE SEQUENCE</scope>
    <source>
        <strain evidence="2">RIFCSPLOWO2_01_FULL_43_13</strain>
    </source>
</reference>
<feature type="domain" description="Fido" evidence="1">
    <location>
        <begin position="158"/>
        <end position="295"/>
    </location>
</feature>
<dbReference type="SUPFAM" id="SSF140931">
    <property type="entry name" value="Fic-like"/>
    <property type="match status" value="1"/>
</dbReference>